<evidence type="ECO:0008006" key="4">
    <source>
        <dbReference type="Google" id="ProtNLM"/>
    </source>
</evidence>
<sequence length="393" mass="45570">MPIMWDIPRQEFISCEDPREIRWFRGECIYGMGIVVICYVTVFLQQIARSEDSLTPQVSLLSLISFFSAAQVSLFCVVGGMSLQNYAAEYARGYNFLKHLEDELIQAYPNYDRRTPSQIYTFNLLGLYLTFYYITLPIVMLFAFLYMDIDPAMYILDIIFGPSPPRILKNLALHPPFLFHLPRLIVRSVFIWIFAVGFSRLAGIILSSLLTILKRMRHVLQIIRRLNGKTYRKIRAMMYYNELQLIFKDIAKLQDSIASGLLIIGFSLNGFTIYILIQGYRVLPFGVYSMFVGVAVMNLAAITTSIPFCVDTNRISLKLRDDWKQLDNKLQRKRAIAMPQLNMNFSFGQFRIFRMTKVAKNKLYSALVDFPVNMLLGYSRAEFEMSFAVRKQN</sequence>
<feature type="transmembrane region" description="Helical" evidence="1">
    <location>
        <begin position="289"/>
        <end position="310"/>
    </location>
</feature>
<accession>A0A226DTC5</accession>
<protein>
    <recommendedName>
        <fullName evidence="4">Odorant receptor</fullName>
    </recommendedName>
</protein>
<reference evidence="2 3" key="1">
    <citation type="submission" date="2015-12" db="EMBL/GenBank/DDBJ databases">
        <title>The genome of Folsomia candida.</title>
        <authorList>
            <person name="Faddeeva A."/>
            <person name="Derks M.F."/>
            <person name="Anvar Y."/>
            <person name="Smit S."/>
            <person name="Van Straalen N."/>
            <person name="Roelofs D."/>
        </authorList>
    </citation>
    <scope>NUCLEOTIDE SEQUENCE [LARGE SCALE GENOMIC DNA]</scope>
    <source>
        <strain evidence="2 3">VU population</strain>
        <tissue evidence="2">Whole body</tissue>
    </source>
</reference>
<dbReference type="Proteomes" id="UP000198287">
    <property type="component" value="Unassembled WGS sequence"/>
</dbReference>
<keyword evidence="3" id="KW-1185">Reference proteome</keyword>
<organism evidence="2 3">
    <name type="scientific">Folsomia candida</name>
    <name type="common">Springtail</name>
    <dbReference type="NCBI Taxonomy" id="158441"/>
    <lineage>
        <taxon>Eukaryota</taxon>
        <taxon>Metazoa</taxon>
        <taxon>Ecdysozoa</taxon>
        <taxon>Arthropoda</taxon>
        <taxon>Hexapoda</taxon>
        <taxon>Collembola</taxon>
        <taxon>Entomobryomorpha</taxon>
        <taxon>Isotomoidea</taxon>
        <taxon>Isotomidae</taxon>
        <taxon>Proisotominae</taxon>
        <taxon>Folsomia</taxon>
    </lineage>
</organism>
<keyword evidence="1" id="KW-0812">Transmembrane</keyword>
<feature type="transmembrane region" description="Helical" evidence="1">
    <location>
        <begin position="189"/>
        <end position="213"/>
    </location>
</feature>
<feature type="transmembrane region" description="Helical" evidence="1">
    <location>
        <begin position="122"/>
        <end position="147"/>
    </location>
</feature>
<feature type="transmembrane region" description="Helical" evidence="1">
    <location>
        <begin position="28"/>
        <end position="48"/>
    </location>
</feature>
<gene>
    <name evidence="2" type="ORF">Fcan01_16823</name>
</gene>
<feature type="transmembrane region" description="Helical" evidence="1">
    <location>
        <begin position="257"/>
        <end position="277"/>
    </location>
</feature>
<evidence type="ECO:0000313" key="3">
    <source>
        <dbReference type="Proteomes" id="UP000198287"/>
    </source>
</evidence>
<dbReference type="AlphaFoldDB" id="A0A226DTC5"/>
<name>A0A226DTC5_FOLCA</name>
<evidence type="ECO:0000313" key="2">
    <source>
        <dbReference type="EMBL" id="OXA48320.1"/>
    </source>
</evidence>
<feature type="transmembrane region" description="Helical" evidence="1">
    <location>
        <begin position="60"/>
        <end position="83"/>
    </location>
</feature>
<keyword evidence="1" id="KW-1133">Transmembrane helix</keyword>
<proteinExistence type="predicted"/>
<evidence type="ECO:0000256" key="1">
    <source>
        <dbReference type="SAM" id="Phobius"/>
    </source>
</evidence>
<dbReference type="EMBL" id="LNIX01000012">
    <property type="protein sequence ID" value="OXA48320.1"/>
    <property type="molecule type" value="Genomic_DNA"/>
</dbReference>
<keyword evidence="1" id="KW-0472">Membrane</keyword>
<comment type="caution">
    <text evidence="2">The sequence shown here is derived from an EMBL/GenBank/DDBJ whole genome shotgun (WGS) entry which is preliminary data.</text>
</comment>